<evidence type="ECO:0000256" key="1">
    <source>
        <dbReference type="SAM" id="Phobius"/>
    </source>
</evidence>
<evidence type="ECO:0000313" key="4">
    <source>
        <dbReference type="Proteomes" id="UP001597083"/>
    </source>
</evidence>
<accession>A0ABW3CDP6</accession>
<dbReference type="InterPro" id="IPR002656">
    <property type="entry name" value="Acyl_transf_3_dom"/>
</dbReference>
<feature type="non-terminal residue" evidence="3">
    <location>
        <position position="171"/>
    </location>
</feature>
<feature type="transmembrane region" description="Helical" evidence="1">
    <location>
        <begin position="154"/>
        <end position="170"/>
    </location>
</feature>
<reference evidence="4" key="1">
    <citation type="journal article" date="2019" name="Int. J. Syst. Evol. Microbiol.">
        <title>The Global Catalogue of Microorganisms (GCM) 10K type strain sequencing project: providing services to taxonomists for standard genome sequencing and annotation.</title>
        <authorList>
            <consortium name="The Broad Institute Genomics Platform"/>
            <consortium name="The Broad Institute Genome Sequencing Center for Infectious Disease"/>
            <person name="Wu L."/>
            <person name="Ma J."/>
        </authorList>
    </citation>
    <scope>NUCLEOTIDE SEQUENCE [LARGE SCALE GENOMIC DNA]</scope>
    <source>
        <strain evidence="4">JCM 31696</strain>
    </source>
</reference>
<keyword evidence="3" id="KW-0012">Acyltransferase</keyword>
<name>A0ABW3CDP6_9ACTN</name>
<keyword evidence="3" id="KW-0808">Transferase</keyword>
<keyword evidence="1" id="KW-0472">Membrane</keyword>
<proteinExistence type="predicted"/>
<dbReference type="Pfam" id="PF01757">
    <property type="entry name" value="Acyl_transf_3"/>
    <property type="match status" value="1"/>
</dbReference>
<dbReference type="Proteomes" id="UP001597083">
    <property type="component" value="Unassembled WGS sequence"/>
</dbReference>
<organism evidence="3 4">
    <name type="scientific">Actinomadura adrarensis</name>
    <dbReference type="NCBI Taxonomy" id="1819600"/>
    <lineage>
        <taxon>Bacteria</taxon>
        <taxon>Bacillati</taxon>
        <taxon>Actinomycetota</taxon>
        <taxon>Actinomycetes</taxon>
        <taxon>Streptosporangiales</taxon>
        <taxon>Thermomonosporaceae</taxon>
        <taxon>Actinomadura</taxon>
    </lineage>
</organism>
<gene>
    <name evidence="3" type="ORF">ACFQ07_05770</name>
</gene>
<keyword evidence="1" id="KW-0812">Transmembrane</keyword>
<sequence length="171" mass="18531">MPSRALPQISGHQDALDGIRAIAALAVLVFHVSSTSGDLYKPGGWIYNGGQIGVPIFFALSGLLLYRPWAAAALGVRGAPAKSTYFRKRVLRILPAYWAVVICFMFTLGISYATDPVAWLSLLTLTHTYLPEPPWGFQLGPSGMGQMWSLSVEVAWYATLPATAAVLAWYA</sequence>
<keyword evidence="4" id="KW-1185">Reference proteome</keyword>
<evidence type="ECO:0000313" key="3">
    <source>
        <dbReference type="EMBL" id="MFD0851716.1"/>
    </source>
</evidence>
<keyword evidence="1" id="KW-1133">Transmembrane helix</keyword>
<protein>
    <submittedName>
        <fullName evidence="3">Acyltransferase family protein</fullName>
        <ecNumber evidence="3">2.3.-.-</ecNumber>
    </submittedName>
</protein>
<feature type="transmembrane region" description="Helical" evidence="1">
    <location>
        <begin position="52"/>
        <end position="76"/>
    </location>
</feature>
<dbReference type="EC" id="2.3.-.-" evidence="3"/>
<dbReference type="EMBL" id="JBHTIR010000718">
    <property type="protein sequence ID" value="MFD0851716.1"/>
    <property type="molecule type" value="Genomic_DNA"/>
</dbReference>
<dbReference type="PANTHER" id="PTHR23028">
    <property type="entry name" value="ACETYLTRANSFERASE"/>
    <property type="match status" value="1"/>
</dbReference>
<evidence type="ECO:0000259" key="2">
    <source>
        <dbReference type="Pfam" id="PF01757"/>
    </source>
</evidence>
<comment type="caution">
    <text evidence="3">The sequence shown here is derived from an EMBL/GenBank/DDBJ whole genome shotgun (WGS) entry which is preliminary data.</text>
</comment>
<dbReference type="PANTHER" id="PTHR23028:SF53">
    <property type="entry name" value="ACYL_TRANSF_3 DOMAIN-CONTAINING PROTEIN"/>
    <property type="match status" value="1"/>
</dbReference>
<feature type="domain" description="Acyltransferase 3" evidence="2">
    <location>
        <begin position="15"/>
        <end position="166"/>
    </location>
</feature>
<feature type="transmembrane region" description="Helical" evidence="1">
    <location>
        <begin position="96"/>
        <end position="114"/>
    </location>
</feature>
<dbReference type="GO" id="GO:0016746">
    <property type="term" value="F:acyltransferase activity"/>
    <property type="evidence" value="ECO:0007669"/>
    <property type="project" value="UniProtKB-KW"/>
</dbReference>
<dbReference type="InterPro" id="IPR050879">
    <property type="entry name" value="Acyltransferase_3"/>
</dbReference>